<dbReference type="GO" id="GO:0009421">
    <property type="term" value="C:bacterial-type flagellum filament cap"/>
    <property type="evidence" value="ECO:0007669"/>
    <property type="project" value="InterPro"/>
</dbReference>
<dbReference type="Pfam" id="PF07195">
    <property type="entry name" value="FliD_C"/>
    <property type="match status" value="1"/>
</dbReference>
<organism evidence="8 9">
    <name type="scientific">Paludibacterium purpuratum</name>
    <dbReference type="NCBI Taxonomy" id="1144873"/>
    <lineage>
        <taxon>Bacteria</taxon>
        <taxon>Pseudomonadati</taxon>
        <taxon>Pseudomonadota</taxon>
        <taxon>Betaproteobacteria</taxon>
        <taxon>Neisseriales</taxon>
        <taxon>Chromobacteriaceae</taxon>
        <taxon>Paludibacterium</taxon>
    </lineage>
</organism>
<protein>
    <recommendedName>
        <fullName evidence="5">Flagellar hook-associated protein 2</fullName>
        <shortName evidence="5">HAP2</shortName>
    </recommendedName>
    <alternativeName>
        <fullName evidence="5">Flagellar cap protein</fullName>
    </alternativeName>
</protein>
<dbReference type="AlphaFoldDB" id="A0A4R7B3R1"/>
<dbReference type="InterPro" id="IPR010809">
    <property type="entry name" value="FliD_C"/>
</dbReference>
<evidence type="ECO:0000256" key="5">
    <source>
        <dbReference type="RuleBase" id="RU362066"/>
    </source>
</evidence>
<evidence type="ECO:0000313" key="9">
    <source>
        <dbReference type="Proteomes" id="UP000295611"/>
    </source>
</evidence>
<evidence type="ECO:0000256" key="2">
    <source>
        <dbReference type="ARBA" id="ARBA00011255"/>
    </source>
</evidence>
<comment type="subcellular location">
    <subcellularLocation>
        <location evidence="5">Secreted</location>
    </subcellularLocation>
    <subcellularLocation>
        <location evidence="5">Bacterial flagellum</location>
    </subcellularLocation>
</comment>
<keyword evidence="9" id="KW-1185">Reference proteome</keyword>
<dbReference type="Proteomes" id="UP000295611">
    <property type="component" value="Unassembled WGS sequence"/>
</dbReference>
<comment type="caution">
    <text evidence="8">The sequence shown here is derived from an EMBL/GenBank/DDBJ whole genome shotgun (WGS) entry which is preliminary data.</text>
</comment>
<comment type="subunit">
    <text evidence="2 5">Homopentamer.</text>
</comment>
<feature type="domain" description="Flagellar hook-associated protein 2 C-terminal" evidence="7">
    <location>
        <begin position="228"/>
        <end position="443"/>
    </location>
</feature>
<dbReference type="PANTHER" id="PTHR30288">
    <property type="entry name" value="FLAGELLAR CAP/ASSEMBLY PROTEIN FLID"/>
    <property type="match status" value="1"/>
</dbReference>
<dbReference type="Pfam" id="PF02465">
    <property type="entry name" value="FliD_N"/>
    <property type="match status" value="1"/>
</dbReference>
<dbReference type="GO" id="GO:0005576">
    <property type="term" value="C:extracellular region"/>
    <property type="evidence" value="ECO:0007669"/>
    <property type="project" value="UniProtKB-SubCell"/>
</dbReference>
<dbReference type="InterPro" id="IPR040026">
    <property type="entry name" value="FliD"/>
</dbReference>
<evidence type="ECO:0000256" key="3">
    <source>
        <dbReference type="ARBA" id="ARBA00023054"/>
    </source>
</evidence>
<dbReference type="InterPro" id="IPR003481">
    <property type="entry name" value="FliD_N"/>
</dbReference>
<keyword evidence="8" id="KW-0966">Cell projection</keyword>
<evidence type="ECO:0000256" key="4">
    <source>
        <dbReference type="ARBA" id="ARBA00023143"/>
    </source>
</evidence>
<dbReference type="GO" id="GO:0007155">
    <property type="term" value="P:cell adhesion"/>
    <property type="evidence" value="ECO:0007669"/>
    <property type="project" value="InterPro"/>
</dbReference>
<accession>A0A4R7B3R1</accession>
<evidence type="ECO:0000313" key="8">
    <source>
        <dbReference type="EMBL" id="TDR78452.1"/>
    </source>
</evidence>
<feature type="domain" description="Flagellar hook-associated protein 2 N-terminal" evidence="6">
    <location>
        <begin position="13"/>
        <end position="107"/>
    </location>
</feature>
<dbReference type="PANTHER" id="PTHR30288:SF0">
    <property type="entry name" value="FLAGELLAR HOOK-ASSOCIATED PROTEIN 2"/>
    <property type="match status" value="1"/>
</dbReference>
<comment type="function">
    <text evidence="5">Required for morphogenesis and for the elongation of the flagellar filament by facilitating polymerization of the flagellin monomers at the tip of growing filament. Forms a capping structure, which prevents flagellin subunits (transported through the central channel of the flagellum) from leaking out without polymerization at the distal end.</text>
</comment>
<keyword evidence="3" id="KW-0175">Coiled coil</keyword>
<reference evidence="8 9" key="1">
    <citation type="submission" date="2019-03" db="EMBL/GenBank/DDBJ databases">
        <title>Genomic Encyclopedia of Type Strains, Phase III (KMG-III): the genomes of soil and plant-associated and newly described type strains.</title>
        <authorList>
            <person name="Whitman W."/>
        </authorList>
    </citation>
    <scope>NUCLEOTIDE SEQUENCE [LARGE SCALE GENOMIC DNA]</scope>
    <source>
        <strain evidence="8 9">CECT 8976</strain>
    </source>
</reference>
<keyword evidence="4 5" id="KW-0975">Bacterial flagellum</keyword>
<dbReference type="GO" id="GO:0009424">
    <property type="term" value="C:bacterial-type flagellum hook"/>
    <property type="evidence" value="ECO:0007669"/>
    <property type="project" value="UniProtKB-UniRule"/>
</dbReference>
<sequence>MASSSITSSTGPLDVQGLVSQLMNVAKQPLNRMNQQVSTYSSQISDLGALSSDLTAFQGTLSSLSSGQFINTFKATSSNTAVLTATATSSANPGIYNVTVNNLATAQNLAFTGLANETASLGNSADTLTFTFGDGKTATVALAANSSLDQISNSINSAGIGVSASVVKADNSATPYRLVLTGNSVGADKAFSTSTSGGQAALSFMSFNAAAAVDGTGKITDNRLTASAMDASLVVNGLTLTSSSNTVTSAINGVTLNLTQSGATTMTVASDSAAIQAKVQGFVDAYNKVANDTSILYKGDLKGDYTLVNLQTELVKILNTPISGADGSNTIAYLAQAGISLQKDGKLKLDATALNTAITNNPTAVTNLFGNSNQDGFAQRFNSTINNFLGPTGLVTTRTNTLNSQSKAVKDKVDQEKTRMDIVQAGYLALYTKLNSSLMRMQQTSTSLTSMLSSMTANK</sequence>
<keyword evidence="8" id="KW-0282">Flagellum</keyword>
<keyword evidence="8" id="KW-0969">Cilium</keyword>
<proteinExistence type="inferred from homology"/>
<comment type="similarity">
    <text evidence="1 5">Belongs to the FliD family.</text>
</comment>
<dbReference type="EMBL" id="SNZP01000008">
    <property type="protein sequence ID" value="TDR78452.1"/>
    <property type="molecule type" value="Genomic_DNA"/>
</dbReference>
<gene>
    <name evidence="8" type="ORF">DFP86_108171</name>
</gene>
<dbReference type="OrthoDB" id="9810816at2"/>
<evidence type="ECO:0000256" key="1">
    <source>
        <dbReference type="ARBA" id="ARBA00009764"/>
    </source>
</evidence>
<dbReference type="GO" id="GO:0071973">
    <property type="term" value="P:bacterial-type flagellum-dependent cell motility"/>
    <property type="evidence" value="ECO:0007669"/>
    <property type="project" value="TreeGrafter"/>
</dbReference>
<evidence type="ECO:0000259" key="6">
    <source>
        <dbReference type="Pfam" id="PF02465"/>
    </source>
</evidence>
<evidence type="ECO:0000259" key="7">
    <source>
        <dbReference type="Pfam" id="PF07195"/>
    </source>
</evidence>
<keyword evidence="5" id="KW-0964">Secreted</keyword>
<name>A0A4R7B3R1_9NEIS</name>
<dbReference type="RefSeq" id="WP_133681265.1">
    <property type="nucleotide sequence ID" value="NZ_SNZP01000008.1"/>
</dbReference>